<evidence type="ECO:0000256" key="3">
    <source>
        <dbReference type="ARBA" id="ARBA00023235"/>
    </source>
</evidence>
<name>A0ABS1WS96_9GAMM</name>
<dbReference type="GO" id="GO:0016853">
    <property type="term" value="F:isomerase activity"/>
    <property type="evidence" value="ECO:0007669"/>
    <property type="project" value="UniProtKB-KW"/>
</dbReference>
<keyword evidence="6" id="KW-1185">Reference proteome</keyword>
<dbReference type="Proteomes" id="UP000661077">
    <property type="component" value="Unassembled WGS sequence"/>
</dbReference>
<accession>A0ABS1WS96</accession>
<proteinExistence type="predicted"/>
<evidence type="ECO:0000256" key="2">
    <source>
        <dbReference type="ARBA" id="ARBA00023110"/>
    </source>
</evidence>
<sequence>MADVLAASKPSDWRPVDPENTLYMDLAAGRIVIELQPEFAPKHAANLRALTRAKYFDGLAITRSQDNFVVQWGEAHAPKSFGEAKPALAPEFTRPAAGLKFTALPDPDTYAAQTGFVNGFPAAREAAQGSAWLVHCYGMVGAGRDNDAGSGSGAELYVVNGHAIRMLDRNITLVGRVLQGMDVLSTMPRGRGPMGFYQKPEERTPIMQIRLAADVPVAERTNLEVLRTDTQTFTDLIESRRNRTDEWYKVPAGRIDVCSVPLPVRKAK</sequence>
<keyword evidence="3 5" id="KW-0413">Isomerase</keyword>
<dbReference type="Pfam" id="PF00160">
    <property type="entry name" value="Pro_isomerase"/>
    <property type="match status" value="1"/>
</dbReference>
<protein>
    <recommendedName>
        <fullName evidence="1">peptidylprolyl isomerase</fullName>
        <ecNumber evidence="1">5.2.1.8</ecNumber>
    </recommendedName>
</protein>
<evidence type="ECO:0000313" key="6">
    <source>
        <dbReference type="Proteomes" id="UP000661077"/>
    </source>
</evidence>
<dbReference type="EMBL" id="JAEVLS010000001">
    <property type="protein sequence ID" value="MBM0103857.1"/>
    <property type="molecule type" value="Genomic_DNA"/>
</dbReference>
<feature type="domain" description="PPIase cyclophilin-type" evidence="4">
    <location>
        <begin position="27"/>
        <end position="211"/>
    </location>
</feature>
<gene>
    <name evidence="5" type="ORF">JM946_03840</name>
</gene>
<evidence type="ECO:0000256" key="1">
    <source>
        <dbReference type="ARBA" id="ARBA00013194"/>
    </source>
</evidence>
<dbReference type="Gene3D" id="2.40.100.10">
    <property type="entry name" value="Cyclophilin-like"/>
    <property type="match status" value="1"/>
</dbReference>
<organism evidence="5 6">
    <name type="scientific">Steroidobacter gossypii</name>
    <dbReference type="NCBI Taxonomy" id="2805490"/>
    <lineage>
        <taxon>Bacteria</taxon>
        <taxon>Pseudomonadati</taxon>
        <taxon>Pseudomonadota</taxon>
        <taxon>Gammaproteobacteria</taxon>
        <taxon>Steroidobacterales</taxon>
        <taxon>Steroidobacteraceae</taxon>
        <taxon>Steroidobacter</taxon>
    </lineage>
</organism>
<reference evidence="5 6" key="1">
    <citation type="journal article" date="2021" name="Int. J. Syst. Evol. Microbiol.">
        <title>Steroidobacter gossypii sp. nov., isolated from soil of cotton cropping field.</title>
        <authorList>
            <person name="Huang R."/>
            <person name="Yang S."/>
            <person name="Zhen C."/>
            <person name="Liu W."/>
        </authorList>
    </citation>
    <scope>NUCLEOTIDE SEQUENCE [LARGE SCALE GENOMIC DNA]</scope>
    <source>
        <strain evidence="5 6">S1-65</strain>
    </source>
</reference>
<keyword evidence="2" id="KW-0697">Rotamase</keyword>
<dbReference type="InterPro" id="IPR002130">
    <property type="entry name" value="Cyclophilin-type_PPIase_dom"/>
</dbReference>
<dbReference type="PANTHER" id="PTHR43246">
    <property type="entry name" value="PEPTIDYL-PROLYL CIS-TRANS ISOMERASE CYP38, CHLOROPLASTIC"/>
    <property type="match status" value="1"/>
</dbReference>
<evidence type="ECO:0000313" key="5">
    <source>
        <dbReference type="EMBL" id="MBM0103857.1"/>
    </source>
</evidence>
<comment type="caution">
    <text evidence="5">The sequence shown here is derived from an EMBL/GenBank/DDBJ whole genome shotgun (WGS) entry which is preliminary data.</text>
</comment>
<dbReference type="RefSeq" id="WP_203166545.1">
    <property type="nucleotide sequence ID" value="NZ_JAEVLS010000001.1"/>
</dbReference>
<dbReference type="PROSITE" id="PS50072">
    <property type="entry name" value="CSA_PPIASE_2"/>
    <property type="match status" value="1"/>
</dbReference>
<evidence type="ECO:0000259" key="4">
    <source>
        <dbReference type="PROSITE" id="PS50072"/>
    </source>
</evidence>
<dbReference type="InterPro" id="IPR044665">
    <property type="entry name" value="E_coli_cyclophilin_A-like"/>
</dbReference>
<dbReference type="InterPro" id="IPR029000">
    <property type="entry name" value="Cyclophilin-like_dom_sf"/>
</dbReference>
<dbReference type="SUPFAM" id="SSF50891">
    <property type="entry name" value="Cyclophilin-like"/>
    <property type="match status" value="1"/>
</dbReference>
<dbReference type="EC" id="5.2.1.8" evidence="1"/>